<accession>H3BBZ5</accession>
<dbReference type="GO" id="GO:0071425">
    <property type="term" value="P:hematopoietic stem cell proliferation"/>
    <property type="evidence" value="ECO:0007669"/>
    <property type="project" value="Ensembl"/>
</dbReference>
<dbReference type="GO" id="GO:0000794">
    <property type="term" value="C:condensed nuclear chromosome"/>
    <property type="evidence" value="ECO:0007669"/>
    <property type="project" value="TreeGrafter"/>
</dbReference>
<keyword evidence="6" id="KW-0963">Cytoplasm</keyword>
<keyword evidence="9 12" id="KW-0238">DNA-binding</keyword>
<dbReference type="GO" id="GO:0140664">
    <property type="term" value="F:ATP-dependent DNA damage sensor activity"/>
    <property type="evidence" value="ECO:0007669"/>
    <property type="project" value="InterPro"/>
</dbReference>
<evidence type="ECO:0000256" key="11">
    <source>
        <dbReference type="RuleBase" id="RU003422"/>
    </source>
</evidence>
<evidence type="ECO:0000256" key="10">
    <source>
        <dbReference type="ARBA" id="ARBA00023242"/>
    </source>
</evidence>
<dbReference type="eggNOG" id="KOG1433">
    <property type="taxonomic scope" value="Eukaryota"/>
</dbReference>
<evidence type="ECO:0000256" key="5">
    <source>
        <dbReference type="ARBA" id="ARBA00022454"/>
    </source>
</evidence>
<evidence type="ECO:0000259" key="14">
    <source>
        <dbReference type="PROSITE" id="PS50163"/>
    </source>
</evidence>
<evidence type="ECO:0000256" key="7">
    <source>
        <dbReference type="ARBA" id="ARBA00022741"/>
    </source>
</evidence>
<protein>
    <recommendedName>
        <fullName evidence="12">DNA repair protein RAD51 homolog</fullName>
    </recommendedName>
</protein>
<dbReference type="GO" id="GO:0005524">
    <property type="term" value="F:ATP binding"/>
    <property type="evidence" value="ECO:0007669"/>
    <property type="project" value="UniProtKB-KW"/>
</dbReference>
<dbReference type="STRING" id="7897.ENSLACP00000019416"/>
<dbReference type="FunFam" id="3.40.50.300:FF:000092">
    <property type="entry name" value="DNA repair protein Rad51 homolog"/>
    <property type="match status" value="1"/>
</dbReference>
<keyword evidence="8 11" id="KW-0067">ATP-binding</keyword>
<dbReference type="EMBL" id="AFYH01029204">
    <property type="status" value="NOT_ANNOTATED_CDS"/>
    <property type="molecule type" value="Genomic_DNA"/>
</dbReference>
<dbReference type="FunFam" id="1.10.150.20:FF:000029">
    <property type="entry name" value="DNA repair protein RAD51 homolog"/>
    <property type="match status" value="1"/>
</dbReference>
<keyword evidence="12" id="KW-0233">DNA recombination</keyword>
<dbReference type="EMBL" id="AFYH01029205">
    <property type="status" value="NOT_ANNOTATED_CDS"/>
    <property type="molecule type" value="Genomic_DNA"/>
</dbReference>
<feature type="domain" description="RecA family profile 1" evidence="13">
    <location>
        <begin position="100"/>
        <end position="271"/>
    </location>
</feature>
<gene>
    <name evidence="15" type="primary">RAD51</name>
</gene>
<keyword evidence="10 12" id="KW-0539">Nucleus</keyword>
<dbReference type="Proteomes" id="UP000008672">
    <property type="component" value="Unassembled WGS sequence"/>
</dbReference>
<dbReference type="GO" id="GO:0051597">
    <property type="term" value="P:response to methylmercury"/>
    <property type="evidence" value="ECO:0007669"/>
    <property type="project" value="Ensembl"/>
</dbReference>
<dbReference type="GO" id="GO:0003697">
    <property type="term" value="F:single-stranded DNA binding"/>
    <property type="evidence" value="ECO:0007669"/>
    <property type="project" value="InterPro"/>
</dbReference>
<dbReference type="FunCoup" id="H3BBZ5">
    <property type="interactions" value="2030"/>
</dbReference>
<comment type="subcellular location">
    <subcellularLocation>
        <location evidence="2">Chromosome</location>
    </subcellularLocation>
    <subcellularLocation>
        <location evidence="3">Cytoplasm</location>
    </subcellularLocation>
    <subcellularLocation>
        <location evidence="1 12">Nucleus</location>
    </subcellularLocation>
</comment>
<dbReference type="NCBIfam" id="NF003301">
    <property type="entry name" value="PRK04301.1"/>
    <property type="match status" value="1"/>
</dbReference>
<dbReference type="PANTHER" id="PTHR22942">
    <property type="entry name" value="RECA/RAD51/RADA DNA STRAND-PAIRING FAMILY MEMBER"/>
    <property type="match status" value="1"/>
</dbReference>
<dbReference type="Pfam" id="PF14520">
    <property type="entry name" value="HHH_5"/>
    <property type="match status" value="1"/>
</dbReference>
<dbReference type="EMBL" id="AFYH01029208">
    <property type="status" value="NOT_ANNOTATED_CDS"/>
    <property type="molecule type" value="Genomic_DNA"/>
</dbReference>
<keyword evidence="5" id="KW-0158">Chromosome</keyword>
<dbReference type="GO" id="GO:0006312">
    <property type="term" value="P:mitotic recombination"/>
    <property type="evidence" value="ECO:0007669"/>
    <property type="project" value="TreeGrafter"/>
</dbReference>
<proteinExistence type="inferred from homology"/>
<reference evidence="16" key="1">
    <citation type="submission" date="2011-08" db="EMBL/GenBank/DDBJ databases">
        <title>The draft genome of Latimeria chalumnae.</title>
        <authorList>
            <person name="Di Palma F."/>
            <person name="Alfoldi J."/>
            <person name="Johnson J."/>
            <person name="Berlin A."/>
            <person name="Gnerre S."/>
            <person name="Jaffe D."/>
            <person name="MacCallum I."/>
            <person name="Young S."/>
            <person name="Walker B.J."/>
            <person name="Lander E."/>
            <person name="Lindblad-Toh K."/>
        </authorList>
    </citation>
    <scope>NUCLEOTIDE SEQUENCE [LARGE SCALE GENOMIC DNA]</scope>
    <source>
        <strain evidence="16">Wild caught</strain>
    </source>
</reference>
<dbReference type="Pfam" id="PF08423">
    <property type="entry name" value="Rad51"/>
    <property type="match status" value="1"/>
</dbReference>
<evidence type="ECO:0000256" key="6">
    <source>
        <dbReference type="ARBA" id="ARBA00022490"/>
    </source>
</evidence>
<dbReference type="Ensembl" id="ENSLACT00000019551.1">
    <property type="protein sequence ID" value="ENSLACP00000019416.1"/>
    <property type="gene ID" value="ENSLACG00000017079.1"/>
</dbReference>
<comment type="function">
    <text evidence="12">Plays an important role in homologous strand exchange, a key step in DNA repair through homologous recombination (HR). Binds to single-stranded DNA in an ATP-dependent manner to form nucleoprotein filaments which are essential for the homology search and strand exchange. Catalyzes the recognition of homology and strand exchange between homologous DNA partners to form a joint molecule between a processed DNA break and the repair template. Recruited to resolve stalled replication forks during replication stress. Also involved in interstrand cross-link repair.</text>
</comment>
<reference evidence="15" key="3">
    <citation type="submission" date="2025-09" db="UniProtKB">
        <authorList>
            <consortium name="Ensembl"/>
        </authorList>
    </citation>
    <scope>IDENTIFICATION</scope>
</reference>
<keyword evidence="12" id="KW-0227">DNA damage</keyword>
<keyword evidence="7 11" id="KW-0547">Nucleotide-binding</keyword>
<dbReference type="GO" id="GO:0070192">
    <property type="term" value="P:chromosome organization involved in meiotic cell cycle"/>
    <property type="evidence" value="ECO:0007669"/>
    <property type="project" value="TreeGrafter"/>
</dbReference>
<dbReference type="InterPro" id="IPR027417">
    <property type="entry name" value="P-loop_NTPase"/>
</dbReference>
<dbReference type="InterPro" id="IPR011941">
    <property type="entry name" value="DNA_recomb/repair_Rad51"/>
</dbReference>
<dbReference type="EMBL" id="AFYH01029207">
    <property type="status" value="NOT_ANNOTATED_CDS"/>
    <property type="molecule type" value="Genomic_DNA"/>
</dbReference>
<dbReference type="GO" id="GO:0007131">
    <property type="term" value="P:reciprocal meiotic recombination"/>
    <property type="evidence" value="ECO:0007669"/>
    <property type="project" value="TreeGrafter"/>
</dbReference>
<dbReference type="InterPro" id="IPR016467">
    <property type="entry name" value="DNA_recomb/repair_RecA-like"/>
</dbReference>
<reference evidence="15" key="2">
    <citation type="submission" date="2025-08" db="UniProtKB">
        <authorList>
            <consortium name="Ensembl"/>
        </authorList>
    </citation>
    <scope>IDENTIFICATION</scope>
</reference>
<sequence length="341" mass="37193">RAFAMAMQVEYSGSTEAEEESFGPQPISRLEQCGINANDVKKLEEAGFHTVEAVAYAPKKELLNIKGISEAKAEKILAEAAKLVPMGFTTATEFHQRRAEIIQITTGSKELDKLLQDSSETGDNNNRFGLFTGGRKAKCTVFLTSIQLPIDRGGGEGKAMYIDTEGTFRPERLLAVAERYGLSGSDVLDNVAYARAFNTDHQTQLLYQASAMMAESRYALLIVDSATALYRTDYSGRGELSARQMHLARFLRMLLRLADEFGVAVVITNQVVAQVDGAAMFAADPKKPIGGNIIAHASTTRLYLRKGRGETRICKIYDSPCLPEAEAMFAINADGVGDAKD</sequence>
<evidence type="ECO:0000256" key="9">
    <source>
        <dbReference type="ARBA" id="ARBA00023125"/>
    </source>
</evidence>
<dbReference type="PROSITE" id="PS50163">
    <property type="entry name" value="RECA_3"/>
    <property type="match status" value="1"/>
</dbReference>
<dbReference type="InterPro" id="IPR020587">
    <property type="entry name" value="RecA_monomer-monomer_interface"/>
</dbReference>
<dbReference type="GO" id="GO:0003690">
    <property type="term" value="F:double-stranded DNA binding"/>
    <property type="evidence" value="ECO:0007669"/>
    <property type="project" value="InterPro"/>
</dbReference>
<dbReference type="GO" id="GO:0042148">
    <property type="term" value="P:DNA strand invasion"/>
    <property type="evidence" value="ECO:0007669"/>
    <property type="project" value="TreeGrafter"/>
</dbReference>
<dbReference type="SUPFAM" id="SSF52540">
    <property type="entry name" value="P-loop containing nucleoside triphosphate hydrolases"/>
    <property type="match status" value="1"/>
</dbReference>
<keyword evidence="12" id="KW-0234">DNA repair</keyword>
<dbReference type="GO" id="GO:0046686">
    <property type="term" value="P:response to cadmium ion"/>
    <property type="evidence" value="ECO:0007669"/>
    <property type="project" value="Ensembl"/>
</dbReference>
<dbReference type="EMBL" id="AFYH01029203">
    <property type="status" value="NOT_ANNOTATED_CDS"/>
    <property type="molecule type" value="Genomic_DNA"/>
</dbReference>
<comment type="similarity">
    <text evidence="4 12">Belongs to the RecA family. RAD51 subfamily.</text>
</comment>
<evidence type="ECO:0000256" key="3">
    <source>
        <dbReference type="ARBA" id="ARBA00004496"/>
    </source>
</evidence>
<evidence type="ECO:0000313" key="15">
    <source>
        <dbReference type="Ensembl" id="ENSLACP00000019416.1"/>
    </source>
</evidence>
<evidence type="ECO:0000256" key="1">
    <source>
        <dbReference type="ARBA" id="ARBA00004123"/>
    </source>
</evidence>
<evidence type="ECO:0000256" key="12">
    <source>
        <dbReference type="RuleBase" id="RU364139"/>
    </source>
</evidence>
<dbReference type="GeneTree" id="ENSGT00940000156157"/>
<dbReference type="EMBL" id="AFYH01029206">
    <property type="status" value="NOT_ANNOTATED_CDS"/>
    <property type="molecule type" value="Genomic_DNA"/>
</dbReference>
<dbReference type="InParanoid" id="H3BBZ5"/>
<dbReference type="NCBIfam" id="TIGR02239">
    <property type="entry name" value="recomb_RAD51"/>
    <property type="match status" value="1"/>
</dbReference>
<dbReference type="GO" id="GO:0000730">
    <property type="term" value="P:DNA recombinase assembly"/>
    <property type="evidence" value="ECO:0007669"/>
    <property type="project" value="TreeGrafter"/>
</dbReference>
<name>H3BBZ5_LATCH</name>
<dbReference type="AlphaFoldDB" id="H3BBZ5"/>
<evidence type="ECO:0000313" key="16">
    <source>
        <dbReference type="Proteomes" id="UP000008672"/>
    </source>
</evidence>
<evidence type="ECO:0000256" key="4">
    <source>
        <dbReference type="ARBA" id="ARBA00007095"/>
    </source>
</evidence>
<dbReference type="GO" id="GO:1990426">
    <property type="term" value="P:mitotic recombination-dependent replication fork processing"/>
    <property type="evidence" value="ECO:0007669"/>
    <property type="project" value="InterPro"/>
</dbReference>
<evidence type="ECO:0000259" key="13">
    <source>
        <dbReference type="PROSITE" id="PS50162"/>
    </source>
</evidence>
<evidence type="ECO:0000256" key="8">
    <source>
        <dbReference type="ARBA" id="ARBA00022840"/>
    </source>
</evidence>
<dbReference type="Gene3D" id="1.10.150.20">
    <property type="entry name" value="5' to 3' exonuclease, C-terminal subdomain"/>
    <property type="match status" value="1"/>
</dbReference>
<dbReference type="HOGENOM" id="CLU_041732_0_2_1"/>
<dbReference type="PROSITE" id="PS50162">
    <property type="entry name" value="RECA_2"/>
    <property type="match status" value="1"/>
</dbReference>
<dbReference type="Bgee" id="ENSLACG00000017079">
    <property type="expression patterns" value="Expressed in pectoral fin and 5 other cell types or tissues"/>
</dbReference>
<dbReference type="InterPro" id="IPR020588">
    <property type="entry name" value="RecA_ATP-bd"/>
</dbReference>
<dbReference type="Gene3D" id="3.40.50.300">
    <property type="entry name" value="P-loop containing nucleotide triphosphate hydrolases"/>
    <property type="match status" value="1"/>
</dbReference>
<dbReference type="PIRSF" id="PIRSF005856">
    <property type="entry name" value="Rad51"/>
    <property type="match status" value="1"/>
</dbReference>
<dbReference type="InterPro" id="IPR010995">
    <property type="entry name" value="DNA_repair_Rad51/TF_NusA_a-hlx"/>
</dbReference>
<dbReference type="SUPFAM" id="SSF47794">
    <property type="entry name" value="Rad51 N-terminal domain-like"/>
    <property type="match status" value="1"/>
</dbReference>
<dbReference type="GO" id="GO:0005737">
    <property type="term" value="C:cytoplasm"/>
    <property type="evidence" value="ECO:0007669"/>
    <property type="project" value="UniProtKB-SubCell"/>
</dbReference>
<dbReference type="CDD" id="cd19513">
    <property type="entry name" value="Rad51"/>
    <property type="match status" value="1"/>
</dbReference>
<dbReference type="PANTHER" id="PTHR22942:SF39">
    <property type="entry name" value="DNA REPAIR PROTEIN RAD51 HOMOLOG 1"/>
    <property type="match status" value="1"/>
</dbReference>
<dbReference type="InterPro" id="IPR013632">
    <property type="entry name" value="Rad51_C"/>
</dbReference>
<evidence type="ECO:0000256" key="2">
    <source>
        <dbReference type="ARBA" id="ARBA00004286"/>
    </source>
</evidence>
<feature type="domain" description="RecA family profile 2" evidence="14">
    <location>
        <begin position="278"/>
        <end position="341"/>
    </location>
</feature>
<dbReference type="GO" id="GO:0000150">
    <property type="term" value="F:DNA strand exchange activity"/>
    <property type="evidence" value="ECO:0007669"/>
    <property type="project" value="InterPro"/>
</dbReference>
<organism evidence="15 16">
    <name type="scientific">Latimeria chalumnae</name>
    <name type="common">Coelacanth</name>
    <dbReference type="NCBI Taxonomy" id="7897"/>
    <lineage>
        <taxon>Eukaryota</taxon>
        <taxon>Metazoa</taxon>
        <taxon>Chordata</taxon>
        <taxon>Craniata</taxon>
        <taxon>Vertebrata</taxon>
        <taxon>Euteleostomi</taxon>
        <taxon>Coelacanthiformes</taxon>
        <taxon>Coelacanthidae</taxon>
        <taxon>Latimeria</taxon>
    </lineage>
</organism>
<keyword evidence="16" id="KW-1185">Reference proteome</keyword>
<dbReference type="OMA" id="RAYNSNH"/>